<comment type="caution">
    <text evidence="2">The sequence shown here is derived from an EMBL/GenBank/DDBJ whole genome shotgun (WGS) entry which is preliminary data.</text>
</comment>
<reference evidence="2" key="1">
    <citation type="journal article" date="2023" name="Plant J.">
        <title>The genome of the king protea, Protea cynaroides.</title>
        <authorList>
            <person name="Chang J."/>
            <person name="Duong T.A."/>
            <person name="Schoeman C."/>
            <person name="Ma X."/>
            <person name="Roodt D."/>
            <person name="Barker N."/>
            <person name="Li Z."/>
            <person name="Van de Peer Y."/>
            <person name="Mizrachi E."/>
        </authorList>
    </citation>
    <scope>NUCLEOTIDE SEQUENCE</scope>
    <source>
        <tissue evidence="2">Young leaves</tissue>
    </source>
</reference>
<evidence type="ECO:0008006" key="4">
    <source>
        <dbReference type="Google" id="ProtNLM"/>
    </source>
</evidence>
<sequence length="113" mass="12932">MLLFLLLSPFSSFFLFLAAISTSPPGKPNASRLTTDSFKSLFTSASMDRLNSSPRSATLEGREARIEYWVMPYTALMESKRWGMLRTRLSSLVLCQQLGLQYFSKNEEMEQKF</sequence>
<dbReference type="AlphaFoldDB" id="A0A9Q0K9J3"/>
<gene>
    <name evidence="2" type="ORF">NE237_018262</name>
</gene>
<evidence type="ECO:0000313" key="3">
    <source>
        <dbReference type="Proteomes" id="UP001141806"/>
    </source>
</evidence>
<dbReference type="Proteomes" id="UP001141806">
    <property type="component" value="Unassembled WGS sequence"/>
</dbReference>
<keyword evidence="1" id="KW-0732">Signal</keyword>
<protein>
    <recommendedName>
        <fullName evidence="4">Secreted protein</fullName>
    </recommendedName>
</protein>
<feature type="chain" id="PRO_5040512485" description="Secreted protein" evidence="1">
    <location>
        <begin position="20"/>
        <end position="113"/>
    </location>
</feature>
<name>A0A9Q0K9J3_9MAGN</name>
<feature type="signal peptide" evidence="1">
    <location>
        <begin position="1"/>
        <end position="19"/>
    </location>
</feature>
<organism evidence="2 3">
    <name type="scientific">Protea cynaroides</name>
    <dbReference type="NCBI Taxonomy" id="273540"/>
    <lineage>
        <taxon>Eukaryota</taxon>
        <taxon>Viridiplantae</taxon>
        <taxon>Streptophyta</taxon>
        <taxon>Embryophyta</taxon>
        <taxon>Tracheophyta</taxon>
        <taxon>Spermatophyta</taxon>
        <taxon>Magnoliopsida</taxon>
        <taxon>Proteales</taxon>
        <taxon>Proteaceae</taxon>
        <taxon>Protea</taxon>
    </lineage>
</organism>
<accession>A0A9Q0K9J3</accession>
<evidence type="ECO:0000313" key="2">
    <source>
        <dbReference type="EMBL" id="KAJ4966413.1"/>
    </source>
</evidence>
<proteinExistence type="predicted"/>
<keyword evidence="3" id="KW-1185">Reference proteome</keyword>
<evidence type="ECO:0000256" key="1">
    <source>
        <dbReference type="SAM" id="SignalP"/>
    </source>
</evidence>
<dbReference type="EMBL" id="JAMYWD010000007">
    <property type="protein sequence ID" value="KAJ4966413.1"/>
    <property type="molecule type" value="Genomic_DNA"/>
</dbReference>